<feature type="region of interest" description="Disordered" evidence="1">
    <location>
        <begin position="157"/>
        <end position="206"/>
    </location>
</feature>
<dbReference type="Proteomes" id="UP000620550">
    <property type="component" value="Unassembled WGS sequence"/>
</dbReference>
<proteinExistence type="predicted"/>
<keyword evidence="4" id="KW-1185">Reference proteome</keyword>
<protein>
    <recommendedName>
        <fullName evidence="2">DUF4296 domain-containing protein</fullName>
    </recommendedName>
</protein>
<name>A0ABQ3HWX9_9SPHI</name>
<dbReference type="EMBL" id="BNAF01000005">
    <property type="protein sequence ID" value="GHE34123.1"/>
    <property type="molecule type" value="Genomic_DNA"/>
</dbReference>
<evidence type="ECO:0000259" key="2">
    <source>
        <dbReference type="Pfam" id="PF14129"/>
    </source>
</evidence>
<gene>
    <name evidence="3" type="ORF">GCM10017764_16800</name>
</gene>
<accession>A0ABQ3HWX9</accession>
<evidence type="ECO:0000313" key="4">
    <source>
        <dbReference type="Proteomes" id="UP000620550"/>
    </source>
</evidence>
<dbReference type="InterPro" id="IPR025381">
    <property type="entry name" value="DUF4296"/>
</dbReference>
<reference evidence="4" key="1">
    <citation type="journal article" date="2019" name="Int. J. Syst. Evol. Microbiol.">
        <title>The Global Catalogue of Microorganisms (GCM) 10K type strain sequencing project: providing services to taxonomists for standard genome sequencing and annotation.</title>
        <authorList>
            <consortium name="The Broad Institute Genomics Platform"/>
            <consortium name="The Broad Institute Genome Sequencing Center for Infectious Disease"/>
            <person name="Wu L."/>
            <person name="Ma J."/>
        </authorList>
    </citation>
    <scope>NUCLEOTIDE SEQUENCE [LARGE SCALE GENOMIC DNA]</scope>
    <source>
        <strain evidence="4">CGMCC 1.12966</strain>
    </source>
</reference>
<sequence>MPDGILSEKKMANLMADVHLLDGYLNTLPVDSSRKVIDGLYEEIFRRYGIDSTAFTKNLSYYFEDPSASKQLYVDVNKKLTDLDRDYRVEDSLENARVSDSIRQVQYYTRLRDEAYQLIQHVYLDSIPLSYRTYRNDFMRRAGLNLNIFQNEEVPVTEPVPLPSSDLQRPAPISGADAVPKALPTVPKSGSTERLLPVPQHKVAPK</sequence>
<dbReference type="RefSeq" id="WP_189626201.1">
    <property type="nucleotide sequence ID" value="NZ_BNAF01000005.1"/>
</dbReference>
<evidence type="ECO:0000256" key="1">
    <source>
        <dbReference type="SAM" id="MobiDB-lite"/>
    </source>
</evidence>
<dbReference type="Pfam" id="PF14129">
    <property type="entry name" value="DUF4296"/>
    <property type="match status" value="1"/>
</dbReference>
<comment type="caution">
    <text evidence="3">The sequence shown here is derived from an EMBL/GenBank/DDBJ whole genome shotgun (WGS) entry which is preliminary data.</text>
</comment>
<evidence type="ECO:0000313" key="3">
    <source>
        <dbReference type="EMBL" id="GHE34123.1"/>
    </source>
</evidence>
<organism evidence="3 4">
    <name type="scientific">Sphingobacterium griseoflavum</name>
    <dbReference type="NCBI Taxonomy" id="1474952"/>
    <lineage>
        <taxon>Bacteria</taxon>
        <taxon>Pseudomonadati</taxon>
        <taxon>Bacteroidota</taxon>
        <taxon>Sphingobacteriia</taxon>
        <taxon>Sphingobacteriales</taxon>
        <taxon>Sphingobacteriaceae</taxon>
        <taxon>Sphingobacterium</taxon>
    </lineage>
</organism>
<feature type="domain" description="DUF4296" evidence="2">
    <location>
        <begin position="2"/>
        <end position="82"/>
    </location>
</feature>